<dbReference type="PANTHER" id="PTHR30055">
    <property type="entry name" value="HTH-TYPE TRANSCRIPTIONAL REGULATOR RUTR"/>
    <property type="match status" value="1"/>
</dbReference>
<dbReference type="PROSITE" id="PS50977">
    <property type="entry name" value="HTH_TETR_2"/>
    <property type="match status" value="1"/>
</dbReference>
<dbReference type="RefSeq" id="WP_122193975.1">
    <property type="nucleotide sequence ID" value="NZ_JBHSKC010000022.1"/>
</dbReference>
<dbReference type="InterPro" id="IPR001647">
    <property type="entry name" value="HTH_TetR"/>
</dbReference>
<dbReference type="GO" id="GO:0000976">
    <property type="term" value="F:transcription cis-regulatory region binding"/>
    <property type="evidence" value="ECO:0007669"/>
    <property type="project" value="TreeGrafter"/>
</dbReference>
<evidence type="ECO:0000313" key="5">
    <source>
        <dbReference type="Proteomes" id="UP000282674"/>
    </source>
</evidence>
<evidence type="ECO:0000256" key="2">
    <source>
        <dbReference type="PROSITE-ProRule" id="PRU00335"/>
    </source>
</evidence>
<dbReference type="PANTHER" id="PTHR30055:SF226">
    <property type="entry name" value="HTH-TYPE TRANSCRIPTIONAL REGULATOR PKSA"/>
    <property type="match status" value="1"/>
</dbReference>
<dbReference type="AlphaFoldDB" id="A0A3M2M6M3"/>
<name>A0A3M2M6M3_9ACTN</name>
<sequence>MPKLWDETIDAHRNAVRDAALDATAVLVGERGLAALTMSRIAERAGMGRATLYKYFPDLQAVLTAWHERQVNDHLAQLAAAADPAEPVATRLRSVLHTYAMIQFHSAAHRAGDLAVLLHSGPHVDDAVRRLRDFLRDLIDEGVQAEHVRTDAGPDELADFCLHALTAAGSAGSAAGVDRLVTLTLSALQPD</sequence>
<dbReference type="EMBL" id="RFFG01000013">
    <property type="protein sequence ID" value="RMI45454.1"/>
    <property type="molecule type" value="Genomic_DNA"/>
</dbReference>
<proteinExistence type="predicted"/>
<feature type="DNA-binding region" description="H-T-H motif" evidence="2">
    <location>
        <begin position="37"/>
        <end position="56"/>
    </location>
</feature>
<keyword evidence="5" id="KW-1185">Reference proteome</keyword>
<reference evidence="4 5" key="1">
    <citation type="submission" date="2018-10" db="EMBL/GenBank/DDBJ databases">
        <title>Isolation from soil.</title>
        <authorList>
            <person name="Hu J."/>
        </authorList>
    </citation>
    <scope>NUCLEOTIDE SEQUENCE [LARGE SCALE GENOMIC DNA]</scope>
    <source>
        <strain evidence="4 5">NEAU-Ht49</strain>
    </source>
</reference>
<accession>A0A3M2M6M3</accession>
<organism evidence="4 5">
    <name type="scientific">Actinomadura harenae</name>
    <dbReference type="NCBI Taxonomy" id="2483351"/>
    <lineage>
        <taxon>Bacteria</taxon>
        <taxon>Bacillati</taxon>
        <taxon>Actinomycetota</taxon>
        <taxon>Actinomycetes</taxon>
        <taxon>Streptosporangiales</taxon>
        <taxon>Thermomonosporaceae</taxon>
        <taxon>Actinomadura</taxon>
    </lineage>
</organism>
<dbReference type="GO" id="GO:0003700">
    <property type="term" value="F:DNA-binding transcription factor activity"/>
    <property type="evidence" value="ECO:0007669"/>
    <property type="project" value="TreeGrafter"/>
</dbReference>
<dbReference type="OrthoDB" id="4709704at2"/>
<dbReference type="SUPFAM" id="SSF46689">
    <property type="entry name" value="Homeodomain-like"/>
    <property type="match status" value="1"/>
</dbReference>
<feature type="domain" description="HTH tetR-type" evidence="3">
    <location>
        <begin position="14"/>
        <end position="74"/>
    </location>
</feature>
<dbReference type="Gene3D" id="1.10.357.10">
    <property type="entry name" value="Tetracycline Repressor, domain 2"/>
    <property type="match status" value="1"/>
</dbReference>
<dbReference type="Proteomes" id="UP000282674">
    <property type="component" value="Unassembled WGS sequence"/>
</dbReference>
<evidence type="ECO:0000256" key="1">
    <source>
        <dbReference type="ARBA" id="ARBA00023125"/>
    </source>
</evidence>
<evidence type="ECO:0000313" key="4">
    <source>
        <dbReference type="EMBL" id="RMI45454.1"/>
    </source>
</evidence>
<dbReference type="InterPro" id="IPR009057">
    <property type="entry name" value="Homeodomain-like_sf"/>
</dbReference>
<evidence type="ECO:0000259" key="3">
    <source>
        <dbReference type="PROSITE" id="PS50977"/>
    </source>
</evidence>
<gene>
    <name evidence="4" type="ORF">EBO15_09570</name>
</gene>
<dbReference type="InterPro" id="IPR050109">
    <property type="entry name" value="HTH-type_TetR-like_transc_reg"/>
</dbReference>
<dbReference type="PRINTS" id="PR00455">
    <property type="entry name" value="HTHTETR"/>
</dbReference>
<dbReference type="Pfam" id="PF00440">
    <property type="entry name" value="TetR_N"/>
    <property type="match status" value="1"/>
</dbReference>
<keyword evidence="1 2" id="KW-0238">DNA-binding</keyword>
<comment type="caution">
    <text evidence="4">The sequence shown here is derived from an EMBL/GenBank/DDBJ whole genome shotgun (WGS) entry which is preliminary data.</text>
</comment>
<protein>
    <submittedName>
        <fullName evidence="4">TetR/AcrR family transcriptional regulator</fullName>
    </submittedName>
</protein>